<accession>A0A3B4BAS0</accession>
<reference evidence="1" key="1">
    <citation type="submission" date="2025-08" db="UniProtKB">
        <authorList>
            <consortium name="Ensembl"/>
        </authorList>
    </citation>
    <scope>IDENTIFICATION</scope>
</reference>
<keyword evidence="2" id="KW-1185">Reference proteome</keyword>
<name>A0A3B4BAS0_9GOBI</name>
<reference evidence="1" key="2">
    <citation type="submission" date="2025-09" db="UniProtKB">
        <authorList>
            <consortium name="Ensembl"/>
        </authorList>
    </citation>
    <scope>IDENTIFICATION</scope>
</reference>
<dbReference type="AlphaFoldDB" id="A0A3B4BAS0"/>
<evidence type="ECO:0000313" key="2">
    <source>
        <dbReference type="Proteomes" id="UP000261520"/>
    </source>
</evidence>
<proteinExistence type="predicted"/>
<dbReference type="Proteomes" id="UP000261520">
    <property type="component" value="Unplaced"/>
</dbReference>
<evidence type="ECO:0000313" key="1">
    <source>
        <dbReference type="Ensembl" id="ENSPMGP00000026010.1"/>
    </source>
</evidence>
<protein>
    <submittedName>
        <fullName evidence="1">Uncharacterized protein</fullName>
    </submittedName>
</protein>
<dbReference type="Ensembl" id="ENSPMGT00000027701.1">
    <property type="protein sequence ID" value="ENSPMGP00000026010.1"/>
    <property type="gene ID" value="ENSPMGG00000020976.1"/>
</dbReference>
<sequence>WEGRSLSLQYYLYLVTFHHSPDQSKSACFSLKSYIVHLYPYFHFVLLKLALETAAGDLTSVVNDFNSQDWRHLQNRDEGFVHRRQWERGHAMTTCYFTDVHCTVTWTETSLSLNIYRKTQLKGAHVYEKNKMSLTELTGSQNVLIAAASRLNLHTDTEAAFGQSVEV</sequence>
<organism evidence="1 2">
    <name type="scientific">Periophthalmus magnuspinnatus</name>
    <dbReference type="NCBI Taxonomy" id="409849"/>
    <lineage>
        <taxon>Eukaryota</taxon>
        <taxon>Metazoa</taxon>
        <taxon>Chordata</taxon>
        <taxon>Craniata</taxon>
        <taxon>Vertebrata</taxon>
        <taxon>Euteleostomi</taxon>
        <taxon>Actinopterygii</taxon>
        <taxon>Neopterygii</taxon>
        <taxon>Teleostei</taxon>
        <taxon>Neoteleostei</taxon>
        <taxon>Acanthomorphata</taxon>
        <taxon>Gobiaria</taxon>
        <taxon>Gobiiformes</taxon>
        <taxon>Gobioidei</taxon>
        <taxon>Gobiidae</taxon>
        <taxon>Oxudercinae</taxon>
        <taxon>Periophthalmus</taxon>
    </lineage>
</organism>